<feature type="transmembrane region" description="Helical" evidence="1">
    <location>
        <begin position="12"/>
        <end position="31"/>
    </location>
</feature>
<protein>
    <submittedName>
        <fullName evidence="2">Uncharacterized protein</fullName>
    </submittedName>
</protein>
<evidence type="ECO:0000313" key="2">
    <source>
        <dbReference type="EMBL" id="TPG58955.1"/>
    </source>
</evidence>
<gene>
    <name evidence="2" type="ORF">EAH73_21795</name>
</gene>
<sequence>MFRKKQVVYKSRPRLIALLLINWGFVALCLWTKQWSGLAFFGLGTVITTYLLPDSKKKRLLYSTPAYRAHLTREFAAMQTDPGDFTYFAGGFSAPAATGYLKIAWDDLRAVFAYKRDLYATDELCLDIFCPENNSLTITEETAGWHTFTEQLAAHLPLLPGWYGEVAVPAFKTKLTLPYERENRSFAQAVAVYYPTDAQPA</sequence>
<evidence type="ECO:0000313" key="3">
    <source>
        <dbReference type="Proteomes" id="UP000317646"/>
    </source>
</evidence>
<keyword evidence="1" id="KW-1133">Transmembrane helix</keyword>
<keyword evidence="3" id="KW-1185">Reference proteome</keyword>
<comment type="caution">
    <text evidence="2">The sequence shown here is derived from an EMBL/GenBank/DDBJ whole genome shotgun (WGS) entry which is preliminary data.</text>
</comment>
<proteinExistence type="predicted"/>
<evidence type="ECO:0000256" key="1">
    <source>
        <dbReference type="SAM" id="Phobius"/>
    </source>
</evidence>
<feature type="transmembrane region" description="Helical" evidence="1">
    <location>
        <begin position="37"/>
        <end position="53"/>
    </location>
</feature>
<keyword evidence="1" id="KW-0472">Membrane</keyword>
<keyword evidence="1" id="KW-0812">Transmembrane</keyword>
<dbReference type="Proteomes" id="UP000317646">
    <property type="component" value="Unassembled WGS sequence"/>
</dbReference>
<dbReference type="AlphaFoldDB" id="A0A502GAE8"/>
<dbReference type="EMBL" id="RCYZ01000014">
    <property type="protein sequence ID" value="TPG58955.1"/>
    <property type="molecule type" value="Genomic_DNA"/>
</dbReference>
<accession>A0A502GAE8</accession>
<name>A0A502GAE8_9BACT</name>
<reference evidence="2 3" key="1">
    <citation type="journal article" date="2019" name="Environ. Microbiol.">
        <title>Species interactions and distinct microbial communities in high Arctic permafrost affected cryosols are associated with the CH4 and CO2 gas fluxes.</title>
        <authorList>
            <person name="Altshuler I."/>
            <person name="Hamel J."/>
            <person name="Turney S."/>
            <person name="Magnuson E."/>
            <person name="Levesque R."/>
            <person name="Greer C."/>
            <person name="Whyte L.G."/>
        </authorList>
    </citation>
    <scope>NUCLEOTIDE SEQUENCE [LARGE SCALE GENOMIC DNA]</scope>
    <source>
        <strain evidence="2 3">S9.2P</strain>
    </source>
</reference>
<organism evidence="2 3">
    <name type="scientific">Hymenobacter nivis</name>
    <dbReference type="NCBI Taxonomy" id="1850093"/>
    <lineage>
        <taxon>Bacteria</taxon>
        <taxon>Pseudomonadati</taxon>
        <taxon>Bacteroidota</taxon>
        <taxon>Cytophagia</taxon>
        <taxon>Cytophagales</taxon>
        <taxon>Hymenobacteraceae</taxon>
        <taxon>Hymenobacter</taxon>
    </lineage>
</organism>